<comment type="caution">
    <text evidence="4">The sequence shown here is derived from an EMBL/GenBank/DDBJ whole genome shotgun (WGS) entry which is preliminary data.</text>
</comment>
<dbReference type="PRINTS" id="PR00081">
    <property type="entry name" value="GDHRDH"/>
</dbReference>
<evidence type="ECO:0000313" key="4">
    <source>
        <dbReference type="EMBL" id="MDQ0363973.1"/>
    </source>
</evidence>
<comment type="similarity">
    <text evidence="1 3">Belongs to the short-chain dehydrogenases/reductases (SDR) family.</text>
</comment>
<organism evidence="4 5">
    <name type="scientific">Catenuloplanes indicus</name>
    <dbReference type="NCBI Taxonomy" id="137267"/>
    <lineage>
        <taxon>Bacteria</taxon>
        <taxon>Bacillati</taxon>
        <taxon>Actinomycetota</taxon>
        <taxon>Actinomycetes</taxon>
        <taxon>Micromonosporales</taxon>
        <taxon>Micromonosporaceae</taxon>
        <taxon>Catenuloplanes</taxon>
    </lineage>
</organism>
<dbReference type="GO" id="GO:0016491">
    <property type="term" value="F:oxidoreductase activity"/>
    <property type="evidence" value="ECO:0007669"/>
    <property type="project" value="UniProtKB-KW"/>
</dbReference>
<dbReference type="Proteomes" id="UP001240236">
    <property type="component" value="Unassembled WGS sequence"/>
</dbReference>
<reference evidence="4 5" key="1">
    <citation type="submission" date="2023-07" db="EMBL/GenBank/DDBJ databases">
        <title>Sequencing the genomes of 1000 actinobacteria strains.</title>
        <authorList>
            <person name="Klenk H.-P."/>
        </authorList>
    </citation>
    <scope>NUCLEOTIDE SEQUENCE [LARGE SCALE GENOMIC DNA]</scope>
    <source>
        <strain evidence="4 5">DSM 44709</strain>
    </source>
</reference>
<gene>
    <name evidence="4" type="ORF">J2S42_000642</name>
</gene>
<sequence length="260" mass="28372">MTTFLITGAGSGFGKGVALRLAQLGHRVIAGVQIWPQVWQLRHEAEAAGVQLEVIKLDTTNEIDRAHAFSYDIDVLFNNAAIMYAGPATEVPESLWRESFDVNLFANIAMTRGFMPALVKKGAGKIVFVSSLAGFGKVPFLSPYAATKHALEAFAGILRQEVKDYGITVQTVNPGPYLTGFNNLGFESIYQWYDADTATIAAPPAYSEDDFPLTQYEPEQMVSAIADVLTGKVSAYRTMLPPEVEKQARADQAAEWDSTI</sequence>
<keyword evidence="5" id="KW-1185">Reference proteome</keyword>
<proteinExistence type="inferred from homology"/>
<keyword evidence="2" id="KW-0560">Oxidoreductase</keyword>
<dbReference type="InterPro" id="IPR002347">
    <property type="entry name" value="SDR_fam"/>
</dbReference>
<dbReference type="AlphaFoldDB" id="A0AAE3VTF9"/>
<evidence type="ECO:0000256" key="3">
    <source>
        <dbReference type="RuleBase" id="RU000363"/>
    </source>
</evidence>
<dbReference type="NCBIfam" id="NF006776">
    <property type="entry name" value="PRK09291.1"/>
    <property type="match status" value="1"/>
</dbReference>
<dbReference type="InterPro" id="IPR036291">
    <property type="entry name" value="NAD(P)-bd_dom_sf"/>
</dbReference>
<accession>A0AAE3VTF9</accession>
<protein>
    <submittedName>
        <fullName evidence="4">NAD(P)-dependent dehydrogenase (Short-subunit alcohol dehydrogenase family)</fullName>
    </submittedName>
</protein>
<dbReference type="InterPro" id="IPR020904">
    <property type="entry name" value="Sc_DH/Rdtase_CS"/>
</dbReference>
<dbReference type="CDD" id="cd05374">
    <property type="entry name" value="17beta-HSD-like_SDR_c"/>
    <property type="match status" value="1"/>
</dbReference>
<evidence type="ECO:0000313" key="5">
    <source>
        <dbReference type="Proteomes" id="UP001240236"/>
    </source>
</evidence>
<dbReference type="PRINTS" id="PR00080">
    <property type="entry name" value="SDRFAMILY"/>
</dbReference>
<dbReference type="EMBL" id="JAUSUZ010000001">
    <property type="protein sequence ID" value="MDQ0363973.1"/>
    <property type="molecule type" value="Genomic_DNA"/>
</dbReference>
<dbReference type="SUPFAM" id="SSF51735">
    <property type="entry name" value="NAD(P)-binding Rossmann-fold domains"/>
    <property type="match status" value="1"/>
</dbReference>
<dbReference type="Pfam" id="PF00106">
    <property type="entry name" value="adh_short"/>
    <property type="match status" value="1"/>
</dbReference>
<dbReference type="RefSeq" id="WP_307235013.1">
    <property type="nucleotide sequence ID" value="NZ_JAUSUZ010000001.1"/>
</dbReference>
<name>A0AAE3VTF9_9ACTN</name>
<evidence type="ECO:0000256" key="1">
    <source>
        <dbReference type="ARBA" id="ARBA00006484"/>
    </source>
</evidence>
<dbReference type="PROSITE" id="PS00061">
    <property type="entry name" value="ADH_SHORT"/>
    <property type="match status" value="1"/>
</dbReference>
<dbReference type="Gene3D" id="3.40.50.720">
    <property type="entry name" value="NAD(P)-binding Rossmann-like Domain"/>
    <property type="match status" value="1"/>
</dbReference>
<dbReference type="PANTHER" id="PTHR42901:SF1">
    <property type="entry name" value="ALCOHOL DEHYDROGENASE"/>
    <property type="match status" value="1"/>
</dbReference>
<dbReference type="PANTHER" id="PTHR42901">
    <property type="entry name" value="ALCOHOL DEHYDROGENASE"/>
    <property type="match status" value="1"/>
</dbReference>
<evidence type="ECO:0000256" key="2">
    <source>
        <dbReference type="ARBA" id="ARBA00023002"/>
    </source>
</evidence>